<feature type="region of interest" description="Disordered" evidence="1">
    <location>
        <begin position="393"/>
        <end position="431"/>
    </location>
</feature>
<keyword evidence="3" id="KW-1185">Reference proteome</keyword>
<dbReference type="InterPro" id="IPR053078">
    <property type="entry name" value="TTF1-like"/>
</dbReference>
<feature type="region of interest" description="Disordered" evidence="1">
    <location>
        <begin position="969"/>
        <end position="992"/>
    </location>
</feature>
<organism evidence="3 4">
    <name type="scientific">Cricetulus griseus</name>
    <name type="common">Chinese hamster</name>
    <name type="synonym">Cricetulus barabensis griseus</name>
    <dbReference type="NCBI Taxonomy" id="10029"/>
    <lineage>
        <taxon>Eukaryota</taxon>
        <taxon>Metazoa</taxon>
        <taxon>Chordata</taxon>
        <taxon>Craniata</taxon>
        <taxon>Vertebrata</taxon>
        <taxon>Euteleostomi</taxon>
        <taxon>Mammalia</taxon>
        <taxon>Eutheria</taxon>
        <taxon>Euarchontoglires</taxon>
        <taxon>Glires</taxon>
        <taxon>Rodentia</taxon>
        <taxon>Myomorpha</taxon>
        <taxon>Muroidea</taxon>
        <taxon>Cricetidae</taxon>
        <taxon>Cricetinae</taxon>
        <taxon>Cricetulus</taxon>
    </lineage>
</organism>
<dbReference type="Pfam" id="PF13921">
    <property type="entry name" value="Myb_DNA-bind_6"/>
    <property type="match status" value="1"/>
</dbReference>
<feature type="region of interest" description="Disordered" evidence="1">
    <location>
        <begin position="525"/>
        <end position="587"/>
    </location>
</feature>
<dbReference type="InterPro" id="IPR009057">
    <property type="entry name" value="Homeodomain-like_sf"/>
</dbReference>
<evidence type="ECO:0000313" key="5">
    <source>
        <dbReference type="RefSeq" id="XP_027278887.1"/>
    </source>
</evidence>
<reference evidence="3" key="2">
    <citation type="journal article" date="2020" name="Biotechnol. Bioeng.">
        <title>Chromosome-scale scaffolds for the Chinese hamster reference genome assembly to facilitate the study of the CHO epigenome.</title>
        <authorList>
            <person name="Hilliard W."/>
            <person name="MacDonald M."/>
            <person name="Lee K.H."/>
        </authorList>
    </citation>
    <scope>NUCLEOTIDE SEQUENCE [LARGE SCALE GENOMIC DNA]</scope>
    <source>
        <strain evidence="3">17A/GY</strain>
    </source>
</reference>
<reference evidence="4 5" key="3">
    <citation type="submission" date="2025-04" db="UniProtKB">
        <authorList>
            <consortium name="RefSeq"/>
        </authorList>
    </citation>
    <scope>IDENTIFICATION</scope>
    <source>
        <strain evidence="4 5">17A/GY</strain>
        <tissue evidence="4 5">Liver</tissue>
    </source>
</reference>
<accession>A0A9J7JMF7</accession>
<dbReference type="Gene3D" id="1.10.10.60">
    <property type="entry name" value="Homeodomain-like"/>
    <property type="match status" value="2"/>
</dbReference>
<feature type="domain" description="Myb-like" evidence="2">
    <location>
        <begin position="759"/>
        <end position="843"/>
    </location>
</feature>
<dbReference type="GO" id="GO:0003682">
    <property type="term" value="F:chromatin binding"/>
    <property type="evidence" value="ECO:0007669"/>
    <property type="project" value="TreeGrafter"/>
</dbReference>
<dbReference type="GO" id="GO:0005730">
    <property type="term" value="C:nucleolus"/>
    <property type="evidence" value="ECO:0007669"/>
    <property type="project" value="TreeGrafter"/>
</dbReference>
<feature type="compositionally biased region" description="Low complexity" evidence="1">
    <location>
        <begin position="250"/>
        <end position="266"/>
    </location>
</feature>
<evidence type="ECO:0000259" key="2">
    <source>
        <dbReference type="PROSITE" id="PS50090"/>
    </source>
</evidence>
<dbReference type="GeneID" id="100764309"/>
<feature type="compositionally biased region" description="Polar residues" evidence="1">
    <location>
        <begin position="417"/>
        <end position="430"/>
    </location>
</feature>
<dbReference type="CDD" id="cd00167">
    <property type="entry name" value="SANT"/>
    <property type="match status" value="1"/>
</dbReference>
<dbReference type="InterPro" id="IPR001005">
    <property type="entry name" value="SANT/Myb"/>
</dbReference>
<feature type="compositionally biased region" description="Basic and acidic residues" evidence="1">
    <location>
        <begin position="472"/>
        <end position="482"/>
    </location>
</feature>
<dbReference type="SMART" id="SM00717">
    <property type="entry name" value="SANT"/>
    <property type="match status" value="2"/>
</dbReference>
<name>A0A9J7JMF7_CRIGR</name>
<protein>
    <submittedName>
        <fullName evidence="4 5">Transcription termination factor 1 isoform X3</fullName>
    </submittedName>
</protein>
<reference evidence="3" key="1">
    <citation type="journal article" date="2018" name="Biotechnol. Bioeng.">
        <title>A reference genome of the Chinese hamster based on a hybrid assembly strategy.</title>
        <authorList>
            <person name="Rupp O."/>
            <person name="MacDonald M.L."/>
            <person name="Li S."/>
            <person name="Dhiman H."/>
            <person name="Polson S."/>
            <person name="Griep S."/>
            <person name="Heffner K."/>
            <person name="Hernandez I."/>
            <person name="Brinkrolf K."/>
            <person name="Jadhav V."/>
            <person name="Samoudi M."/>
            <person name="Hao H."/>
            <person name="Kingham B."/>
            <person name="Goesmann A."/>
            <person name="Betenbaugh M.J."/>
            <person name="Lewis N.E."/>
            <person name="Borth N."/>
            <person name="Lee K.H."/>
        </authorList>
    </citation>
    <scope>NUCLEOTIDE SEQUENCE [LARGE SCALE GENOMIC DNA]</scope>
    <source>
        <strain evidence="3">17A/GY</strain>
    </source>
</reference>
<feature type="compositionally biased region" description="Basic residues" evidence="1">
    <location>
        <begin position="394"/>
        <end position="405"/>
    </location>
</feature>
<dbReference type="PANTHER" id="PTHR46760">
    <property type="entry name" value="TRANSCRIPTION TERMINATION FACTOR 1"/>
    <property type="match status" value="1"/>
</dbReference>
<dbReference type="PANTHER" id="PTHR46760:SF1">
    <property type="entry name" value="TRANSCRIPTION TERMINATION FACTOR 1"/>
    <property type="match status" value="1"/>
</dbReference>
<dbReference type="OrthoDB" id="5812619at2759"/>
<proteinExistence type="predicted"/>
<feature type="compositionally biased region" description="Basic and acidic residues" evidence="1">
    <location>
        <begin position="525"/>
        <end position="538"/>
    </location>
</feature>
<dbReference type="SUPFAM" id="SSF46689">
    <property type="entry name" value="Homeodomain-like"/>
    <property type="match status" value="1"/>
</dbReference>
<sequence length="992" mass="113031">MMDGDSRRSKTHTAVFYKKKKQSSVSQKRPQTQSPENLESEHLQVSKLGKRRESQTPAPESLENEHPLLSNLGKRKKESQTPGPKNLESEQPYKAKRKKRRKESQTPAPESLESEQPYKAKRKKKRRESQTPASESSEREQPHIAKKKRKESQTPASESSESEQPHIAKKRRRKESQTPASESSESEQPHIAKKKRSKESQTPASESSEREQPHIAKKKKKRKESQTPASESSEREQPHIAKKKRRKESQTPASESSESEQPQVSSLGKRRKFQTPASEISEGEQQLHIAKRKESQQLTSSLLKNSETFHKAKKTTSTHKKKKRSSVWEVDMETGIILVNKENMENLLESSRKDVDIVYVDISKGQKSAKVDKAEKLSIAESLKHDYQELHSDVKRKKNQKHPKKVVSWDAVEESQPESITLPHSESLSSVHLEGRSTGLLVSHKKMSKEKVSRNQELGAVPESLDSAHPGGDGERVKGSDRSRKKTKKGKCASVAIATSSDNVPLLDNYAENAFLDSLEGGDALREEDVDRRPRKAETQACSSEKPAEEMQGVESIREEESSLESASNSATRYVSEDGRDSDESDVDLGSAVRQLKEFIPDIQERAATTIRRMYRDDLGRFREFKAQGVAIRFGKFSVKENKQIEKNVQEFLSLTGIESADKLLYTDRYPEEKSLITNLKRKHAFRLHIGKGIARPWKLVYYRAKKIFDVNNYKGRYNEEDTKKLKAYHSLHGNDWKKIGAMVARSSLSVALKYSQIGGHRNHGTWSKTETQRLIKAVEDVILKKMSPQELRELDSRLQEDPEGRLSIVREKLYKGISWVEVEARVETRNWMQCKSKWTEILTKRMTHGGFVYRGVNALQAKITLIERLYELNVNDANEIDWEDLASAIGDVPPPFVQAKFYKLKAACVPFWQKKTFPEIIDYLYETSLPLLKEKLEKKMEKNNSQIQTPSAPKQDFLFKDIFYCDDDSDGEGAEEPRCPSAVFSSAPGVP</sequence>
<dbReference type="RefSeq" id="XP_027278885.2">
    <property type="nucleotide sequence ID" value="XM_027423084.2"/>
</dbReference>
<feature type="region of interest" description="Disordered" evidence="1">
    <location>
        <begin position="1"/>
        <end position="326"/>
    </location>
</feature>
<dbReference type="KEGG" id="cge:100764309"/>
<feature type="region of interest" description="Disordered" evidence="1">
    <location>
        <begin position="444"/>
        <end position="493"/>
    </location>
</feature>
<dbReference type="Proteomes" id="UP001108280">
    <property type="component" value="Chromosome 6"/>
</dbReference>
<evidence type="ECO:0000313" key="4">
    <source>
        <dbReference type="RefSeq" id="XP_027278885.2"/>
    </source>
</evidence>
<dbReference type="PROSITE" id="PS50090">
    <property type="entry name" value="MYB_LIKE"/>
    <property type="match status" value="1"/>
</dbReference>
<dbReference type="GO" id="GO:0006363">
    <property type="term" value="P:termination of RNA polymerase I transcription"/>
    <property type="evidence" value="ECO:0007669"/>
    <property type="project" value="TreeGrafter"/>
</dbReference>
<dbReference type="AlphaFoldDB" id="A0A9J7JMF7"/>
<dbReference type="CTD" id="7270"/>
<dbReference type="RefSeq" id="XP_027278887.1">
    <property type="nucleotide sequence ID" value="XM_027423086.2"/>
</dbReference>
<feature type="compositionally biased region" description="Basic residues" evidence="1">
    <location>
        <begin position="311"/>
        <end position="325"/>
    </location>
</feature>
<gene>
    <name evidence="4 5" type="primary">Ttf1</name>
</gene>
<evidence type="ECO:0000313" key="3">
    <source>
        <dbReference type="Proteomes" id="UP001108280"/>
    </source>
</evidence>
<feature type="compositionally biased region" description="Polar residues" evidence="1">
    <location>
        <begin position="296"/>
        <end position="306"/>
    </location>
</feature>
<evidence type="ECO:0000256" key="1">
    <source>
        <dbReference type="SAM" id="MobiDB-lite"/>
    </source>
</evidence>